<dbReference type="RefSeq" id="WP_157588298.1">
    <property type="nucleotide sequence ID" value="NZ_WPIN01000011.1"/>
</dbReference>
<dbReference type="AlphaFoldDB" id="A0A7K1SID9"/>
<gene>
    <name evidence="1" type="ORF">GO755_26360</name>
</gene>
<evidence type="ECO:0000313" key="1">
    <source>
        <dbReference type="EMBL" id="MVM33589.1"/>
    </source>
</evidence>
<organism evidence="1 2">
    <name type="scientific">Spirosoma arboris</name>
    <dbReference type="NCBI Taxonomy" id="2682092"/>
    <lineage>
        <taxon>Bacteria</taxon>
        <taxon>Pseudomonadati</taxon>
        <taxon>Bacteroidota</taxon>
        <taxon>Cytophagia</taxon>
        <taxon>Cytophagales</taxon>
        <taxon>Cytophagaceae</taxon>
        <taxon>Spirosoma</taxon>
    </lineage>
</organism>
<dbReference type="Proteomes" id="UP000436006">
    <property type="component" value="Unassembled WGS sequence"/>
</dbReference>
<evidence type="ECO:0000313" key="2">
    <source>
        <dbReference type="Proteomes" id="UP000436006"/>
    </source>
</evidence>
<protein>
    <submittedName>
        <fullName evidence="1">Uncharacterized protein</fullName>
    </submittedName>
</protein>
<accession>A0A7K1SID9</accession>
<reference evidence="1 2" key="1">
    <citation type="submission" date="2019-12" db="EMBL/GenBank/DDBJ databases">
        <title>Spirosoma sp. HMF4905 genome sequencing and assembly.</title>
        <authorList>
            <person name="Kang H."/>
            <person name="Cha I."/>
            <person name="Kim H."/>
            <person name="Joh K."/>
        </authorList>
    </citation>
    <scope>NUCLEOTIDE SEQUENCE [LARGE SCALE GENOMIC DNA]</scope>
    <source>
        <strain evidence="1 2">HMF4905</strain>
    </source>
</reference>
<comment type="caution">
    <text evidence="1">The sequence shown here is derived from an EMBL/GenBank/DDBJ whole genome shotgun (WGS) entry which is preliminary data.</text>
</comment>
<proteinExistence type="predicted"/>
<sequence length="64" mass="7302">MIKLVATAVAAIPFHRELPSPGRSVNPNMFYRFAFWASLFKRKASLYEDHRNGNGNSKKKSYGK</sequence>
<name>A0A7K1SID9_9BACT</name>
<dbReference type="EMBL" id="WPIN01000011">
    <property type="protein sequence ID" value="MVM33589.1"/>
    <property type="molecule type" value="Genomic_DNA"/>
</dbReference>
<keyword evidence="2" id="KW-1185">Reference proteome</keyword>